<gene>
    <name evidence="2" type="ORF">DNX69_11700</name>
</gene>
<dbReference type="PANTHER" id="PTHR23131">
    <property type="entry name" value="ENDORIBONUCLEASE LACTB2"/>
    <property type="match status" value="1"/>
</dbReference>
<dbReference type="EMBL" id="QKQS01000016">
    <property type="protein sequence ID" value="PZA11771.1"/>
    <property type="molecule type" value="Genomic_DNA"/>
</dbReference>
<dbReference type="InterPro" id="IPR050662">
    <property type="entry name" value="Sec-metab_biosynth-thioest"/>
</dbReference>
<comment type="caution">
    <text evidence="2">The sequence shown here is derived from an EMBL/GenBank/DDBJ whole genome shotgun (WGS) entry which is preliminary data.</text>
</comment>
<dbReference type="Proteomes" id="UP000248134">
    <property type="component" value="Unassembled WGS sequence"/>
</dbReference>
<dbReference type="InterPro" id="IPR001279">
    <property type="entry name" value="Metallo-B-lactamas"/>
</dbReference>
<dbReference type="CDD" id="cd07725">
    <property type="entry name" value="TTHA1429-like_MBL-fold"/>
    <property type="match status" value="1"/>
</dbReference>
<reference evidence="2 3" key="1">
    <citation type="submission" date="2018-06" db="EMBL/GenBank/DDBJ databases">
        <title>Draft Whole-Genome Sequence of the purple photosynthetic bacterium Rhodospeudomonas palustris XCP.</title>
        <authorList>
            <person name="Rayyan A."/>
            <person name="Meyer T.E."/>
            <person name="Kyndt J.A."/>
        </authorList>
    </citation>
    <scope>NUCLEOTIDE SEQUENCE [LARGE SCALE GENOMIC DNA]</scope>
    <source>
        <strain evidence="2 3">XCP</strain>
    </source>
</reference>
<dbReference type="SMART" id="SM00849">
    <property type="entry name" value="Lactamase_B"/>
    <property type="match status" value="1"/>
</dbReference>
<dbReference type="OrthoDB" id="2971563at2"/>
<dbReference type="AlphaFoldDB" id="A0A323UHE5"/>
<dbReference type="GO" id="GO:0016787">
    <property type="term" value="F:hydrolase activity"/>
    <property type="evidence" value="ECO:0007669"/>
    <property type="project" value="UniProtKB-KW"/>
</dbReference>
<accession>A0A323UHE5</accession>
<evidence type="ECO:0000313" key="3">
    <source>
        <dbReference type="Proteomes" id="UP000248134"/>
    </source>
</evidence>
<dbReference type="RefSeq" id="WP_110786169.1">
    <property type="nucleotide sequence ID" value="NZ_QKQS01000016.1"/>
</dbReference>
<name>A0A323UHE5_RHOPL</name>
<organism evidence="2 3">
    <name type="scientific">Rhodopseudomonas palustris</name>
    <dbReference type="NCBI Taxonomy" id="1076"/>
    <lineage>
        <taxon>Bacteria</taxon>
        <taxon>Pseudomonadati</taxon>
        <taxon>Pseudomonadota</taxon>
        <taxon>Alphaproteobacteria</taxon>
        <taxon>Hyphomicrobiales</taxon>
        <taxon>Nitrobacteraceae</taxon>
        <taxon>Rhodopseudomonas</taxon>
    </lineage>
</organism>
<dbReference type="Pfam" id="PF00753">
    <property type="entry name" value="Lactamase_B"/>
    <property type="match status" value="1"/>
</dbReference>
<dbReference type="PANTHER" id="PTHR23131:SF4">
    <property type="entry name" value="METALLO-BETA-LACTAMASE SUPERFAMILY POTEIN"/>
    <property type="match status" value="1"/>
</dbReference>
<evidence type="ECO:0000259" key="1">
    <source>
        <dbReference type="SMART" id="SM00849"/>
    </source>
</evidence>
<proteinExistence type="predicted"/>
<dbReference type="InterPro" id="IPR036866">
    <property type="entry name" value="RibonucZ/Hydroxyglut_hydro"/>
</dbReference>
<dbReference type="SUPFAM" id="SSF56281">
    <property type="entry name" value="Metallo-hydrolase/oxidoreductase"/>
    <property type="match status" value="1"/>
</dbReference>
<dbReference type="InterPro" id="IPR036388">
    <property type="entry name" value="WH-like_DNA-bd_sf"/>
</dbReference>
<feature type="domain" description="Metallo-beta-lactamase" evidence="1">
    <location>
        <begin position="46"/>
        <end position="263"/>
    </location>
</feature>
<evidence type="ECO:0000313" key="2">
    <source>
        <dbReference type="EMBL" id="PZA11771.1"/>
    </source>
</evidence>
<dbReference type="Gene3D" id="3.60.15.10">
    <property type="entry name" value="Ribonuclease Z/Hydroxyacylglutathione hydrolase-like"/>
    <property type="match status" value="1"/>
</dbReference>
<protein>
    <submittedName>
        <fullName evidence="2">MBL fold metallo-hydrolase</fullName>
    </submittedName>
</protein>
<dbReference type="Pfam" id="PF21221">
    <property type="entry name" value="B_lactamase-like_C"/>
    <property type="match status" value="1"/>
</dbReference>
<dbReference type="Gene3D" id="1.10.10.10">
    <property type="entry name" value="Winged helix-like DNA-binding domain superfamily/Winged helix DNA-binding domain"/>
    <property type="match status" value="1"/>
</dbReference>
<sequence length="351" mass="39777">MQPETAAPAPARLDFPFPQPPQFGEVMEVRPGLLWLRLPLPFQLDHVNIYLIRDTDGWAILDTGLSEDEALAVWNGYFDGPLRGLKITRIVVTHHHPDHIGLAGWLCKRFKAPLLTSLSSYMSCRVISLDPQAFESPANRLFYESHGMDDSAARIVSTQGHEYLRQVGPLPDTFLRLVMGDTLTLGDRIFRVLTGDGHSAEQVMLYCEKDRLLFAADQVLERISPNVAVWAGEPDGDPLGHFLRSLRLLATQIPNDVLVLPGHRRPFYGLHQRAQELVDHHENRCRILTEACSDQEHSIAELVPLLFNRPLDPHQMGFAFAETLAHTNRLVRRGILDVVSRHDRYVFTARR</sequence>
<dbReference type="InterPro" id="IPR048933">
    <property type="entry name" value="B_lactamase-like_C"/>
</dbReference>
<keyword evidence="2" id="KW-0378">Hydrolase</keyword>